<dbReference type="Gene3D" id="3.30.1140.60">
    <property type="entry name" value="F-actin capping protein, alpha subunit"/>
    <property type="match status" value="1"/>
</dbReference>
<dbReference type="FunFam" id="3.30.1140.60:FF:000003">
    <property type="entry name" value="F-actin-capping protein subunit alpha"/>
    <property type="match status" value="1"/>
</dbReference>
<dbReference type="InterPro" id="IPR037282">
    <property type="entry name" value="CapZ_alpha/beta"/>
</dbReference>
<dbReference type="PANTHER" id="PTHR10653:SF0">
    <property type="entry name" value="F-ACTIN-CAPPING PROTEIN SUBUNIT ALPHA"/>
    <property type="match status" value="1"/>
</dbReference>
<dbReference type="GO" id="GO:0051016">
    <property type="term" value="P:barbed-end actin filament capping"/>
    <property type="evidence" value="ECO:0007669"/>
    <property type="project" value="UniProtKB-UniRule"/>
</dbReference>
<keyword evidence="3 5" id="KW-0117">Actin capping</keyword>
<protein>
    <recommendedName>
        <fullName evidence="2 5">F-actin-capping protein subunit alpha</fullName>
    </recommendedName>
</protein>
<keyword evidence="4 5" id="KW-0009">Actin-binding</keyword>
<evidence type="ECO:0000256" key="1">
    <source>
        <dbReference type="ARBA" id="ARBA00010479"/>
    </source>
</evidence>
<keyword evidence="7" id="KW-1185">Reference proteome</keyword>
<dbReference type="InterPro" id="IPR042489">
    <property type="entry name" value="CapZ_alpha_1"/>
</dbReference>
<dbReference type="Gene3D" id="3.90.1150.210">
    <property type="entry name" value="F-actin capping protein, beta subunit"/>
    <property type="match status" value="1"/>
</dbReference>
<dbReference type="GO" id="GO:0051015">
    <property type="term" value="F:actin filament binding"/>
    <property type="evidence" value="ECO:0007669"/>
    <property type="project" value="TreeGrafter"/>
</dbReference>
<comment type="subunit">
    <text evidence="5">Heterodimer of an alpha and a beta subunit.</text>
</comment>
<comment type="function">
    <text evidence="5">F-actin-capping proteins bind in a Ca(2+)-independent manner to the fast growing ends of actin filaments (barbed end) thereby blocking the exchange of subunits at these ends. Unlike other capping proteins (such as gelsolin and severin), these proteins do not sever actin filaments.</text>
</comment>
<evidence type="ECO:0000313" key="7">
    <source>
        <dbReference type="Proteomes" id="UP000623129"/>
    </source>
</evidence>
<dbReference type="SUPFAM" id="SSF90096">
    <property type="entry name" value="Subunits of heterodimeric actin filament capping protein Capz"/>
    <property type="match status" value="1"/>
</dbReference>
<dbReference type="PROSITE" id="PS00748">
    <property type="entry name" value="F_ACTIN_CAPPING_A_1"/>
    <property type="match status" value="1"/>
</dbReference>
<dbReference type="FunFam" id="3.90.1150.210:FF:000003">
    <property type="entry name" value="F-actin-capping protein subunit alpha"/>
    <property type="match status" value="1"/>
</dbReference>
<evidence type="ECO:0000256" key="5">
    <source>
        <dbReference type="RuleBase" id="RU365077"/>
    </source>
</evidence>
<dbReference type="PANTHER" id="PTHR10653">
    <property type="entry name" value="F-ACTIN-CAPPING PROTEIN SUBUNIT ALPHA"/>
    <property type="match status" value="1"/>
</dbReference>
<evidence type="ECO:0000256" key="3">
    <source>
        <dbReference type="ARBA" id="ARBA00022467"/>
    </source>
</evidence>
<dbReference type="InterPro" id="IPR042276">
    <property type="entry name" value="CapZ_alpha/beta_2"/>
</dbReference>
<dbReference type="InterPro" id="IPR002189">
    <property type="entry name" value="CapZ_alpha"/>
</dbReference>
<sequence length="312" mass="35165">MADCGDEADEAGAQAELSDKEKKDIAVWFLSNAPVGEISYVAKDIRTLIGDDRLYDMAASESFPRHNKAHLLTLELPDRSGDVIITGYGEIDKNQYLEPRSAQVATVDHIKQACTGLRPATDDELPSPYIEEFRYALDVELCKYVAEAYPKGISAVYCTRGKDIDVPGNDFDLVAIISASKKSPQNFCNGSWRSIWTFEFKDDTQLVDIKGKIQIAAHYFEEGNVQLSTKNEFNDSTVFQSPEDCAVQLTNIVRHHESEYLQSLEASYLHLPDSMFKDLRRKLPVTRTLFPWHNTLQFSINRDLSKELGIGK</sequence>
<organism evidence="6 7">
    <name type="scientific">Carex littledalei</name>
    <dbReference type="NCBI Taxonomy" id="544730"/>
    <lineage>
        <taxon>Eukaryota</taxon>
        <taxon>Viridiplantae</taxon>
        <taxon>Streptophyta</taxon>
        <taxon>Embryophyta</taxon>
        <taxon>Tracheophyta</taxon>
        <taxon>Spermatophyta</taxon>
        <taxon>Magnoliopsida</taxon>
        <taxon>Liliopsida</taxon>
        <taxon>Poales</taxon>
        <taxon>Cyperaceae</taxon>
        <taxon>Cyperoideae</taxon>
        <taxon>Cariceae</taxon>
        <taxon>Carex</taxon>
        <taxon>Carex subgen. Euthyceras</taxon>
    </lineage>
</organism>
<dbReference type="PROSITE" id="PS00749">
    <property type="entry name" value="F_ACTIN_CAPPING_A_2"/>
    <property type="match status" value="1"/>
</dbReference>
<dbReference type="Pfam" id="PF01267">
    <property type="entry name" value="F-actin_cap_A"/>
    <property type="match status" value="1"/>
</dbReference>
<accession>A0A833QHD2</accession>
<dbReference type="AlphaFoldDB" id="A0A833QHD2"/>
<reference evidence="6" key="1">
    <citation type="submission" date="2020-01" db="EMBL/GenBank/DDBJ databases">
        <title>Genome sequence of Kobresia littledalei, the first chromosome-level genome in the family Cyperaceae.</title>
        <authorList>
            <person name="Qu G."/>
        </authorList>
    </citation>
    <scope>NUCLEOTIDE SEQUENCE</scope>
    <source>
        <strain evidence="6">C.B.Clarke</strain>
        <tissue evidence="6">Leaf</tissue>
    </source>
</reference>
<dbReference type="EMBL" id="SWLB01000024">
    <property type="protein sequence ID" value="KAF3322794.1"/>
    <property type="molecule type" value="Genomic_DNA"/>
</dbReference>
<evidence type="ECO:0000313" key="6">
    <source>
        <dbReference type="EMBL" id="KAF3322794.1"/>
    </source>
</evidence>
<dbReference type="GO" id="GO:0030036">
    <property type="term" value="P:actin cytoskeleton organization"/>
    <property type="evidence" value="ECO:0007669"/>
    <property type="project" value="TreeGrafter"/>
</dbReference>
<dbReference type="PRINTS" id="PR00191">
    <property type="entry name" value="FACTINCAPA"/>
</dbReference>
<dbReference type="OrthoDB" id="340550at2759"/>
<comment type="caution">
    <text evidence="6">The sequence shown here is derived from an EMBL/GenBank/DDBJ whole genome shotgun (WGS) entry which is preliminary data.</text>
</comment>
<dbReference type="InterPro" id="IPR017865">
    <property type="entry name" value="F-actin_cap_asu_CS"/>
</dbReference>
<dbReference type="GO" id="GO:0030863">
    <property type="term" value="C:cortical cytoskeleton"/>
    <property type="evidence" value="ECO:0007669"/>
    <property type="project" value="TreeGrafter"/>
</dbReference>
<dbReference type="Proteomes" id="UP000623129">
    <property type="component" value="Unassembled WGS sequence"/>
</dbReference>
<evidence type="ECO:0000256" key="4">
    <source>
        <dbReference type="ARBA" id="ARBA00023203"/>
    </source>
</evidence>
<dbReference type="GO" id="GO:0008290">
    <property type="term" value="C:F-actin capping protein complex"/>
    <property type="evidence" value="ECO:0007669"/>
    <property type="project" value="UniProtKB-UniRule"/>
</dbReference>
<proteinExistence type="inferred from homology"/>
<evidence type="ECO:0000256" key="2">
    <source>
        <dbReference type="ARBA" id="ARBA00014038"/>
    </source>
</evidence>
<gene>
    <name evidence="6" type="ORF">FCM35_KLT12783</name>
</gene>
<name>A0A833QHD2_9POAL</name>
<comment type="similarity">
    <text evidence="1 5">Belongs to the F-actin-capping protein alpha subunit family.</text>
</comment>